<feature type="domain" description="Anaphase-promoting complex subunit 4-like WD40" evidence="8">
    <location>
        <begin position="564"/>
        <end position="620"/>
    </location>
</feature>
<dbReference type="Pfam" id="PF23138">
    <property type="entry name" value="CTLH_Armc9"/>
    <property type="match status" value="1"/>
</dbReference>
<dbReference type="GO" id="GO:0031901">
    <property type="term" value="C:early endosome membrane"/>
    <property type="evidence" value="ECO:0000318"/>
    <property type="project" value="GO_Central"/>
</dbReference>
<dbReference type="VEuPathDB" id="AmoebaDB:DICPUDRAFT_95539"/>
<feature type="compositionally biased region" description="Polar residues" evidence="7">
    <location>
        <begin position="307"/>
        <end position="320"/>
    </location>
</feature>
<dbReference type="GeneID" id="10505907"/>
<gene>
    <name evidence="10" type="ORF">DICPUDRAFT_95539</name>
</gene>
<feature type="repeat" description="WD" evidence="5">
    <location>
        <begin position="571"/>
        <end position="605"/>
    </location>
</feature>
<dbReference type="AlphaFoldDB" id="F0ZXK9"/>
<evidence type="ECO:0000256" key="7">
    <source>
        <dbReference type="SAM" id="MobiDB-lite"/>
    </source>
</evidence>
<organism evidence="10 11">
    <name type="scientific">Dictyostelium purpureum</name>
    <name type="common">Slime mold</name>
    <dbReference type="NCBI Taxonomy" id="5786"/>
    <lineage>
        <taxon>Eukaryota</taxon>
        <taxon>Amoebozoa</taxon>
        <taxon>Evosea</taxon>
        <taxon>Eumycetozoa</taxon>
        <taxon>Dictyostelia</taxon>
        <taxon>Dictyosteliales</taxon>
        <taxon>Dictyosteliaceae</taxon>
        <taxon>Dictyostelium</taxon>
    </lineage>
</organism>
<dbReference type="Gene3D" id="2.130.10.10">
    <property type="entry name" value="YVTN repeat-like/Quinoprotein amine dehydrogenase"/>
    <property type="match status" value="2"/>
</dbReference>
<reference evidence="11" key="1">
    <citation type="journal article" date="2011" name="Genome Biol.">
        <title>Comparative genomics of the social amoebae Dictyostelium discoideum and Dictyostelium purpureum.</title>
        <authorList>
            <consortium name="US DOE Joint Genome Institute (JGI-PGF)"/>
            <person name="Sucgang R."/>
            <person name="Kuo A."/>
            <person name="Tian X."/>
            <person name="Salerno W."/>
            <person name="Parikh A."/>
            <person name="Feasley C.L."/>
            <person name="Dalin E."/>
            <person name="Tu H."/>
            <person name="Huang E."/>
            <person name="Barry K."/>
            <person name="Lindquist E."/>
            <person name="Shapiro H."/>
            <person name="Bruce D."/>
            <person name="Schmutz J."/>
            <person name="Salamov A."/>
            <person name="Fey P."/>
            <person name="Gaudet P."/>
            <person name="Anjard C."/>
            <person name="Babu M.M."/>
            <person name="Basu S."/>
            <person name="Bushmanova Y."/>
            <person name="van der Wel H."/>
            <person name="Katoh-Kurasawa M."/>
            <person name="Dinh C."/>
            <person name="Coutinho P.M."/>
            <person name="Saito T."/>
            <person name="Elias M."/>
            <person name="Schaap P."/>
            <person name="Kay R.R."/>
            <person name="Henrissat B."/>
            <person name="Eichinger L."/>
            <person name="Rivero F."/>
            <person name="Putnam N.H."/>
            <person name="West C.M."/>
            <person name="Loomis W.F."/>
            <person name="Chisholm R.L."/>
            <person name="Shaulsky G."/>
            <person name="Strassmann J.E."/>
            <person name="Queller D.C."/>
            <person name="Kuspa A."/>
            <person name="Grigoriev I.V."/>
        </authorList>
    </citation>
    <scope>NUCLEOTIDE SEQUENCE [LARGE SCALE GENOMIC DNA]</scope>
    <source>
        <strain evidence="11">QSDP1</strain>
    </source>
</reference>
<dbReference type="Proteomes" id="UP000001064">
    <property type="component" value="Unassembled WGS sequence"/>
</dbReference>
<keyword evidence="4" id="KW-0967">Endosome</keyword>
<dbReference type="PROSITE" id="PS50082">
    <property type="entry name" value="WD_REPEATS_2"/>
    <property type="match status" value="5"/>
</dbReference>
<evidence type="ECO:0000256" key="2">
    <source>
        <dbReference type="ARBA" id="ARBA00004414"/>
    </source>
</evidence>
<evidence type="ECO:0000259" key="9">
    <source>
        <dbReference type="Pfam" id="PF23138"/>
    </source>
</evidence>
<evidence type="ECO:0000256" key="4">
    <source>
        <dbReference type="ARBA" id="ARBA00022753"/>
    </source>
</evidence>
<dbReference type="GO" id="GO:0031902">
    <property type="term" value="C:late endosome membrane"/>
    <property type="evidence" value="ECO:0000318"/>
    <property type="project" value="GO_Central"/>
</dbReference>
<dbReference type="KEGG" id="dpp:DICPUDRAFT_95539"/>
<feature type="repeat" description="WD" evidence="5">
    <location>
        <begin position="696"/>
        <end position="726"/>
    </location>
</feature>
<dbReference type="InterPro" id="IPR039724">
    <property type="entry name" value="WDR91"/>
</dbReference>
<dbReference type="FunCoup" id="F0ZXK9">
    <property type="interactions" value="7"/>
</dbReference>
<feature type="compositionally biased region" description="Polar residues" evidence="7">
    <location>
        <begin position="340"/>
        <end position="361"/>
    </location>
</feature>
<feature type="repeat" description="WD" evidence="5">
    <location>
        <begin position="430"/>
        <end position="460"/>
    </location>
</feature>
<dbReference type="GO" id="GO:0051898">
    <property type="term" value="P:negative regulation of phosphatidylinositol 3-kinase/protein kinase B signal transduction"/>
    <property type="evidence" value="ECO:0007669"/>
    <property type="project" value="InterPro"/>
</dbReference>
<dbReference type="EMBL" id="GL871262">
    <property type="protein sequence ID" value="EGC31308.1"/>
    <property type="molecule type" value="Genomic_DNA"/>
</dbReference>
<evidence type="ECO:0000256" key="1">
    <source>
        <dbReference type="ARBA" id="ARBA00004220"/>
    </source>
</evidence>
<feature type="region of interest" description="Disordered" evidence="7">
    <location>
        <begin position="300"/>
        <end position="379"/>
    </location>
</feature>
<dbReference type="OrthoDB" id="538223at2759"/>
<comment type="similarity">
    <text evidence="3">Belongs to the WD repeat WDR91 family.</text>
</comment>
<dbReference type="PROSITE" id="PS50294">
    <property type="entry name" value="WD_REPEATS_REGION"/>
    <property type="match status" value="2"/>
</dbReference>
<dbReference type="OMA" id="KMYLVNA"/>
<feature type="coiled-coil region" evidence="6">
    <location>
        <begin position="219"/>
        <end position="253"/>
    </location>
</feature>
<dbReference type="eggNOG" id="KOG1333">
    <property type="taxonomic scope" value="Eukaryota"/>
</dbReference>
<dbReference type="InterPro" id="IPR056327">
    <property type="entry name" value="ARMC9_CTLH-like_dom"/>
</dbReference>
<dbReference type="Pfam" id="PF00400">
    <property type="entry name" value="WD40"/>
    <property type="match status" value="3"/>
</dbReference>
<comment type="subcellular location">
    <subcellularLocation>
        <location evidence="1">Early endosome membrane</location>
        <topology evidence="1">Peripheral membrane protein</topology>
    </subcellularLocation>
    <subcellularLocation>
        <location evidence="2">Late endosome membrane</location>
    </subcellularLocation>
</comment>
<protein>
    <submittedName>
        <fullName evidence="10">Uncharacterized protein</fullName>
    </submittedName>
</protein>
<evidence type="ECO:0000256" key="5">
    <source>
        <dbReference type="PROSITE-ProRule" id="PRU00221"/>
    </source>
</evidence>
<feature type="compositionally biased region" description="Low complexity" evidence="7">
    <location>
        <begin position="362"/>
        <end position="379"/>
    </location>
</feature>
<dbReference type="SUPFAM" id="SSF50978">
    <property type="entry name" value="WD40 repeat-like"/>
    <property type="match status" value="1"/>
</dbReference>
<keyword evidence="5" id="KW-0853">WD repeat</keyword>
<feature type="repeat" description="WD" evidence="5">
    <location>
        <begin position="606"/>
        <end position="647"/>
    </location>
</feature>
<dbReference type="Pfam" id="PF12894">
    <property type="entry name" value="ANAPC4_WD40"/>
    <property type="match status" value="1"/>
</dbReference>
<evidence type="ECO:0000259" key="8">
    <source>
        <dbReference type="Pfam" id="PF12894"/>
    </source>
</evidence>
<name>F0ZXK9_DICPU</name>
<evidence type="ECO:0000256" key="3">
    <source>
        <dbReference type="ARBA" id="ARBA00006128"/>
    </source>
</evidence>
<sequence length="736" mass="82996">MNPNNLNYLDELVKEYLLFRGFTQTNHTFSIEKKSDKLKGFQVEKILDQINIYISNYDIAHVIELWSFLDSSFFSKIDYNRNNYGYGNNNNNSPFNQQNINQQYGVQSLSNYTTFRNSNDLPSSIKKLATSLKKYYVIYCVNNSKMDKVKEFFDLYSLELCKDPEWQHWFALPYIKNPQLDPFFEVYFTKNWTESFSLSLKNFLTTIFKNIPLPKILQFNLERQNRKRLEAQVENLLQQNEELRAQLDKFEYHNRRESISSKDIMANTSAILKKENSLNSLQNVNNDGFNSNEMNSFSRVSKRFEPRTTSASSSNINGLANDNDEDKTTVVIGIGRSRKSATNSISSGSTNQTSPSTLNKDSNNNSNINNNNTINNNNSNSGIIGLSQLTNSFEMSEIDENGFKKLNKNNNNSNSNNGEIIYTIDSQEVVTSHSSPVTRCKYLSNGSKIASSSVDGTVRLCSVDGFIKHTTIYCLSEVISLEWESKSKVLLCGTTDAKIKLWNTQTDKAVGDINTSNEFPRVEDIVCNPNGNSFATSSTNASRSDSIVYTWNMRTLKTEEKLSSTTSGAIINSMSFNNTGNLLSTGCSDGIIRIFDIKSGSTITGWQAHSDEILSVQFCSDDNKLYSLGKDGKIYQWNIHTMSKPIKEYEYPGFISDPHRTTKISFNSDQSSFIVGSSNKYAYIYNVDQSSPVLSVTGHSGPVVSADWHPSQNIVVTGGLDQTVRLSKLSKSINNL</sequence>
<evidence type="ECO:0000313" key="11">
    <source>
        <dbReference type="Proteomes" id="UP000001064"/>
    </source>
</evidence>
<dbReference type="InterPro" id="IPR024977">
    <property type="entry name" value="Apc4-like_WD40_dom"/>
</dbReference>
<dbReference type="GO" id="GO:0045022">
    <property type="term" value="P:early endosome to late endosome transport"/>
    <property type="evidence" value="ECO:0000318"/>
    <property type="project" value="GO_Central"/>
</dbReference>
<dbReference type="PANTHER" id="PTHR13083">
    <property type="entry name" value="WD REPEAT-CONTAINING PROTEIN 91"/>
    <property type="match status" value="1"/>
</dbReference>
<keyword evidence="6" id="KW-0175">Coiled coil</keyword>
<keyword evidence="11" id="KW-1185">Reference proteome</keyword>
<accession>F0ZXK9</accession>
<dbReference type="PANTHER" id="PTHR13083:SF3">
    <property type="entry name" value="WD REPEAT-CONTAINING PROTEIN 91"/>
    <property type="match status" value="1"/>
</dbReference>
<dbReference type="RefSeq" id="XP_003292152.1">
    <property type="nucleotide sequence ID" value="XM_003292104.1"/>
</dbReference>
<feature type="repeat" description="WD" evidence="5">
    <location>
        <begin position="478"/>
        <end position="512"/>
    </location>
</feature>
<dbReference type="InterPro" id="IPR036322">
    <property type="entry name" value="WD40_repeat_dom_sf"/>
</dbReference>
<dbReference type="STRING" id="5786.F0ZXK9"/>
<dbReference type="InterPro" id="IPR015943">
    <property type="entry name" value="WD40/YVTN_repeat-like_dom_sf"/>
</dbReference>
<dbReference type="InterPro" id="IPR001680">
    <property type="entry name" value="WD40_rpt"/>
</dbReference>
<dbReference type="SMART" id="SM00320">
    <property type="entry name" value="WD40"/>
    <property type="match status" value="7"/>
</dbReference>
<dbReference type="GO" id="GO:0141039">
    <property type="term" value="F:phosphatidylinositol 3-kinase inhibitor activity"/>
    <property type="evidence" value="ECO:0007669"/>
    <property type="project" value="InterPro"/>
</dbReference>
<evidence type="ECO:0000313" key="10">
    <source>
        <dbReference type="EMBL" id="EGC31308.1"/>
    </source>
</evidence>
<dbReference type="GO" id="GO:0035014">
    <property type="term" value="F:phosphatidylinositol 3-kinase regulator activity"/>
    <property type="evidence" value="ECO:0000318"/>
    <property type="project" value="GO_Central"/>
</dbReference>
<feature type="domain" description="ARMC9 CTLH-like" evidence="9">
    <location>
        <begin position="115"/>
        <end position="209"/>
    </location>
</feature>
<dbReference type="InParanoid" id="F0ZXK9"/>
<evidence type="ECO:0000256" key="6">
    <source>
        <dbReference type="SAM" id="Coils"/>
    </source>
</evidence>
<proteinExistence type="inferred from homology"/>